<comment type="cofactor">
    <cofactor evidence="3">
        <name>Co(2+)</name>
        <dbReference type="ChEBI" id="CHEBI:48828"/>
    </cofactor>
</comment>
<keyword evidence="9 10" id="KW-0413">Isomerase</keyword>
<keyword evidence="8 10" id="KW-0479">Metal-binding</keyword>
<dbReference type="GO" id="GO:0004750">
    <property type="term" value="F:D-ribulose-phosphate 3-epimerase activity"/>
    <property type="evidence" value="ECO:0007669"/>
    <property type="project" value="UniProtKB-UniRule"/>
</dbReference>
<feature type="binding site" evidence="10 13">
    <location>
        <position position="34"/>
    </location>
    <ligand>
        <name>a divalent metal cation</name>
        <dbReference type="ChEBI" id="CHEBI:60240"/>
    </ligand>
</feature>
<feature type="binding site" evidence="10 14">
    <location>
        <begin position="141"/>
        <end position="144"/>
    </location>
    <ligand>
        <name>substrate</name>
    </ligand>
</feature>
<evidence type="ECO:0000256" key="3">
    <source>
        <dbReference type="ARBA" id="ARBA00001941"/>
    </source>
</evidence>
<feature type="active site" description="Proton donor" evidence="10 12">
    <location>
        <position position="174"/>
    </location>
</feature>
<comment type="cofactor">
    <cofactor evidence="5">
        <name>Fe(2+)</name>
        <dbReference type="ChEBI" id="CHEBI:29033"/>
    </cofactor>
</comment>
<dbReference type="SUPFAM" id="SSF51366">
    <property type="entry name" value="Ribulose-phoshate binding barrel"/>
    <property type="match status" value="1"/>
</dbReference>
<dbReference type="Gene3D" id="3.20.20.70">
    <property type="entry name" value="Aldolase class I"/>
    <property type="match status" value="1"/>
</dbReference>
<comment type="cofactor">
    <cofactor evidence="4">
        <name>Zn(2+)</name>
        <dbReference type="ChEBI" id="CHEBI:29105"/>
    </cofactor>
</comment>
<feature type="binding site" evidence="10 13">
    <location>
        <position position="65"/>
    </location>
    <ligand>
        <name>a divalent metal cation</name>
        <dbReference type="ChEBI" id="CHEBI:60240"/>
    </ligand>
</feature>
<feature type="binding site" evidence="10">
    <location>
        <begin position="174"/>
        <end position="176"/>
    </location>
    <ligand>
        <name>substrate</name>
    </ligand>
</feature>
<evidence type="ECO:0000256" key="14">
    <source>
        <dbReference type="PIRSR" id="PIRSR001461-3"/>
    </source>
</evidence>
<dbReference type="InterPro" id="IPR026019">
    <property type="entry name" value="Ribul_P_3_epim"/>
</dbReference>
<dbReference type="GO" id="GO:0006098">
    <property type="term" value="P:pentose-phosphate shunt"/>
    <property type="evidence" value="ECO:0007669"/>
    <property type="project" value="UniProtKB-UniRule"/>
</dbReference>
<dbReference type="InterPro" id="IPR000056">
    <property type="entry name" value="Ribul_P_3_epim-like"/>
</dbReference>
<proteinExistence type="inferred from homology"/>
<comment type="pathway">
    <text evidence="10">Carbohydrate degradation.</text>
</comment>
<evidence type="ECO:0000256" key="11">
    <source>
        <dbReference type="PIRNR" id="PIRNR001461"/>
    </source>
</evidence>
<keyword evidence="10 11" id="KW-0119">Carbohydrate metabolism</keyword>
<dbReference type="EC" id="5.1.3.1" evidence="7 10"/>
<evidence type="ECO:0000256" key="8">
    <source>
        <dbReference type="ARBA" id="ARBA00022723"/>
    </source>
</evidence>
<feature type="binding site" evidence="14">
    <location>
        <position position="176"/>
    </location>
    <ligand>
        <name>substrate</name>
    </ligand>
</feature>
<dbReference type="HAMAP" id="MF_02227">
    <property type="entry name" value="RPE"/>
    <property type="match status" value="1"/>
</dbReference>
<gene>
    <name evidence="10" type="primary">rpe</name>
    <name evidence="15" type="ORF">ENS31_07025</name>
</gene>
<dbReference type="GO" id="GO:0005737">
    <property type="term" value="C:cytoplasm"/>
    <property type="evidence" value="ECO:0007669"/>
    <property type="project" value="UniProtKB-ARBA"/>
</dbReference>
<feature type="binding site" evidence="10 14">
    <location>
        <position position="65"/>
    </location>
    <ligand>
        <name>substrate</name>
    </ligand>
</feature>
<dbReference type="InterPro" id="IPR013785">
    <property type="entry name" value="Aldolase_TIM"/>
</dbReference>
<dbReference type="PROSITE" id="PS01086">
    <property type="entry name" value="RIBUL_P_3_EPIMER_2"/>
    <property type="match status" value="1"/>
</dbReference>
<dbReference type="FunFam" id="3.20.20.70:FF:000004">
    <property type="entry name" value="Ribulose-phosphate 3-epimerase"/>
    <property type="match status" value="1"/>
</dbReference>
<dbReference type="PIRSF" id="PIRSF001461">
    <property type="entry name" value="RPE"/>
    <property type="match status" value="1"/>
</dbReference>
<dbReference type="CDD" id="cd00429">
    <property type="entry name" value="RPE"/>
    <property type="match status" value="1"/>
</dbReference>
<evidence type="ECO:0000256" key="9">
    <source>
        <dbReference type="ARBA" id="ARBA00023235"/>
    </source>
</evidence>
<accession>A0A7V2ZJT8</accession>
<evidence type="ECO:0000256" key="6">
    <source>
        <dbReference type="ARBA" id="ARBA00009541"/>
    </source>
</evidence>
<dbReference type="InterPro" id="IPR011060">
    <property type="entry name" value="RibuloseP-bd_barrel"/>
</dbReference>
<evidence type="ECO:0000256" key="5">
    <source>
        <dbReference type="ARBA" id="ARBA00001954"/>
    </source>
</evidence>
<dbReference type="PANTHER" id="PTHR11749">
    <property type="entry name" value="RIBULOSE-5-PHOSPHATE-3-EPIMERASE"/>
    <property type="match status" value="1"/>
</dbReference>
<dbReference type="EMBL" id="DSUJ01000008">
    <property type="protein sequence ID" value="HFI91271.1"/>
    <property type="molecule type" value="Genomic_DNA"/>
</dbReference>
<keyword evidence="13" id="KW-0862">Zinc</keyword>
<evidence type="ECO:0000256" key="12">
    <source>
        <dbReference type="PIRSR" id="PIRSR001461-1"/>
    </source>
</evidence>
<feature type="binding site" evidence="10 13">
    <location>
        <position position="32"/>
    </location>
    <ligand>
        <name>a divalent metal cation</name>
        <dbReference type="ChEBI" id="CHEBI:60240"/>
    </ligand>
</feature>
<comment type="cofactor">
    <cofactor evidence="10 13">
        <name>a divalent metal cation</name>
        <dbReference type="ChEBI" id="CHEBI:60240"/>
    </cofactor>
    <text evidence="10 13">Binds 1 divalent metal cation per subunit.</text>
</comment>
<comment type="caution">
    <text evidence="10">Lacks conserved residue(s) required for the propagation of feature annotation.</text>
</comment>
<evidence type="ECO:0000256" key="7">
    <source>
        <dbReference type="ARBA" id="ARBA00013188"/>
    </source>
</evidence>
<comment type="function">
    <text evidence="10">Catalyzes the reversible epimerization of D-ribulose 5-phosphate to D-xylulose 5-phosphate.</text>
</comment>
<feature type="binding site" evidence="10 13">
    <location>
        <position position="174"/>
    </location>
    <ligand>
        <name>a divalent metal cation</name>
        <dbReference type="ChEBI" id="CHEBI:60240"/>
    </ligand>
</feature>
<evidence type="ECO:0000256" key="10">
    <source>
        <dbReference type="HAMAP-Rule" id="MF_02227"/>
    </source>
</evidence>
<name>A0A7V2ZJT8_9BACT</name>
<feature type="active site" description="Proton acceptor" evidence="10 12">
    <location>
        <position position="34"/>
    </location>
</feature>
<comment type="similarity">
    <text evidence="6 10 11">Belongs to the ribulose-phosphate 3-epimerase family.</text>
</comment>
<keyword evidence="13" id="KW-0170">Cobalt</keyword>
<comment type="caution">
    <text evidence="15">The sequence shown here is derived from an EMBL/GenBank/DDBJ whole genome shotgun (WGS) entry which is preliminary data.</text>
</comment>
<evidence type="ECO:0000256" key="1">
    <source>
        <dbReference type="ARBA" id="ARBA00001782"/>
    </source>
</evidence>
<dbReference type="NCBIfam" id="TIGR01163">
    <property type="entry name" value="rpe"/>
    <property type="match status" value="1"/>
</dbReference>
<evidence type="ECO:0000256" key="13">
    <source>
        <dbReference type="PIRSR" id="PIRSR001461-2"/>
    </source>
</evidence>
<comment type="catalytic activity">
    <reaction evidence="1 10 11">
        <text>D-ribulose 5-phosphate = D-xylulose 5-phosphate</text>
        <dbReference type="Rhea" id="RHEA:13677"/>
        <dbReference type="ChEBI" id="CHEBI:57737"/>
        <dbReference type="ChEBI" id="CHEBI:58121"/>
        <dbReference type="EC" id="5.1.3.1"/>
    </reaction>
</comment>
<dbReference type="AlphaFoldDB" id="A0A7V2ZJT8"/>
<dbReference type="Pfam" id="PF00834">
    <property type="entry name" value="Ribul_P_3_epim"/>
    <property type="match status" value="1"/>
</dbReference>
<evidence type="ECO:0000256" key="2">
    <source>
        <dbReference type="ARBA" id="ARBA00001936"/>
    </source>
</evidence>
<reference evidence="15" key="1">
    <citation type="journal article" date="2020" name="mSystems">
        <title>Genome- and Community-Level Interaction Insights into Carbon Utilization and Element Cycling Functions of Hydrothermarchaeota in Hydrothermal Sediment.</title>
        <authorList>
            <person name="Zhou Z."/>
            <person name="Liu Y."/>
            <person name="Xu W."/>
            <person name="Pan J."/>
            <person name="Luo Z.H."/>
            <person name="Li M."/>
        </authorList>
    </citation>
    <scope>NUCLEOTIDE SEQUENCE [LARGE SCALE GENOMIC DNA]</scope>
    <source>
        <strain evidence="15">SpSt-479</strain>
    </source>
</reference>
<dbReference type="NCBIfam" id="NF004076">
    <property type="entry name" value="PRK05581.1-4"/>
    <property type="match status" value="1"/>
</dbReference>
<keyword evidence="13" id="KW-0464">Manganese</keyword>
<organism evidence="15">
    <name type="scientific">Ignavibacterium album</name>
    <dbReference type="NCBI Taxonomy" id="591197"/>
    <lineage>
        <taxon>Bacteria</taxon>
        <taxon>Pseudomonadati</taxon>
        <taxon>Ignavibacteriota</taxon>
        <taxon>Ignavibacteria</taxon>
        <taxon>Ignavibacteriales</taxon>
        <taxon>Ignavibacteriaceae</taxon>
        <taxon>Ignavibacterium</taxon>
    </lineage>
</organism>
<dbReference type="GO" id="GO:0046872">
    <property type="term" value="F:metal ion binding"/>
    <property type="evidence" value="ECO:0007669"/>
    <property type="project" value="UniProtKB-UniRule"/>
</dbReference>
<protein>
    <recommendedName>
        <fullName evidence="7 10">Ribulose-phosphate 3-epimerase</fullName>
        <ecNumber evidence="7 10">5.1.3.1</ecNumber>
    </recommendedName>
</protein>
<comment type="cofactor">
    <cofactor evidence="2">
        <name>Mn(2+)</name>
        <dbReference type="ChEBI" id="CHEBI:29035"/>
    </cofactor>
</comment>
<evidence type="ECO:0000313" key="15">
    <source>
        <dbReference type="EMBL" id="HFI91271.1"/>
    </source>
</evidence>
<sequence length="219" mass="23988">MKILAPSILSADFTNLSQQIRLVEMAGADWIHCDVMDGHFVPNITFGPFIVEAVNRITSLPVDVHLMIKKPELYIKDFVEAGADYITVHFEEVVHLNRAINQIKELGAKAGVVLNPSTPVNSVKDIVEYIDLLLIMTVNPGFGGQKFIPNSIRRIHEAVELREKFNCKFLIEVDGGINSNIIKSVSDAGADVFVAGASIFNAENISAATAELKNIISSK</sequence>
<evidence type="ECO:0000256" key="4">
    <source>
        <dbReference type="ARBA" id="ARBA00001947"/>
    </source>
</evidence>
<dbReference type="GO" id="GO:0019323">
    <property type="term" value="P:pentose catabolic process"/>
    <property type="evidence" value="ECO:0007669"/>
    <property type="project" value="UniProtKB-UniRule"/>
</dbReference>
<feature type="binding site" evidence="10 14">
    <location>
        <position position="7"/>
    </location>
    <ligand>
        <name>substrate</name>
    </ligand>
</feature>